<dbReference type="Proteomes" id="UP000381693">
    <property type="component" value="Unassembled WGS sequence"/>
</dbReference>
<gene>
    <name evidence="1" type="ORF">MAMC_00792</name>
</gene>
<dbReference type="EMBL" id="CABFUZ020000097">
    <property type="protein sequence ID" value="VVM05784.1"/>
    <property type="molecule type" value="Genomic_DNA"/>
</dbReference>
<keyword evidence="2" id="KW-1185">Reference proteome</keyword>
<evidence type="ECO:0000313" key="1">
    <source>
        <dbReference type="EMBL" id="VVM05784.1"/>
    </source>
</evidence>
<evidence type="ECO:0000313" key="2">
    <source>
        <dbReference type="Proteomes" id="UP000381693"/>
    </source>
</evidence>
<accession>A0A5E6M8R7</accession>
<protein>
    <submittedName>
        <fullName evidence="1">Uncharacterized protein</fullName>
    </submittedName>
</protein>
<dbReference type="AlphaFoldDB" id="A0A5E6M8R7"/>
<organism evidence="1 2">
    <name type="scientific">Methylacidimicrobium cyclopophantes</name>
    <dbReference type="NCBI Taxonomy" id="1041766"/>
    <lineage>
        <taxon>Bacteria</taxon>
        <taxon>Pseudomonadati</taxon>
        <taxon>Verrucomicrobiota</taxon>
        <taxon>Methylacidimicrobium</taxon>
    </lineage>
</organism>
<reference evidence="1" key="1">
    <citation type="submission" date="2019-09" db="EMBL/GenBank/DDBJ databases">
        <authorList>
            <person name="Cremers G."/>
        </authorList>
    </citation>
    <scope>NUCLEOTIDE SEQUENCE [LARGE SCALE GENOMIC DNA]</scope>
    <source>
        <strain evidence="1">3B</strain>
    </source>
</reference>
<sequence length="328" mass="37211">MRHEGFPPSLRRSAGPRFRSRTAAFARSFCVFWITGWAVWALSPSAQADSVFYPGEEIAAQDLVETMNDQNPGTGWYERWHRMTAETKERQTNWMTPLVTTTSRLEQRIRYDVYDETKGNGNKEYNYGAGKGVSLIVTPTDEFTFSLPNYIDEPGVPASTGWAGEVLQWRHRIMASPENQKNYVFSVQLSALTPTAVIPNMANHWVWTPTLLFGKGWGNFNFIANLGSQWADGDNSKLGAPIIWNAAFEYRIGRITPCLEFNSQPTISRFLPTGAPGLFVLPELLIGRFTIKEDLRYYFGIGYQIALNHSTIESRYANALIVKFHLLF</sequence>
<comment type="caution">
    <text evidence="1">The sequence shown here is derived from an EMBL/GenBank/DDBJ whole genome shotgun (WGS) entry which is preliminary data.</text>
</comment>
<name>A0A5E6M8R7_9BACT</name>
<proteinExistence type="predicted"/>